<evidence type="ECO:0000313" key="2">
    <source>
        <dbReference type="Proteomes" id="UP000033572"/>
    </source>
</evidence>
<dbReference type="PATRIC" id="fig|104336.4.peg.703"/>
<organism evidence="1 2">
    <name type="scientific">Microbacterium foliorum</name>
    <dbReference type="NCBI Taxonomy" id="104336"/>
    <lineage>
        <taxon>Bacteria</taxon>
        <taxon>Bacillati</taxon>
        <taxon>Actinomycetota</taxon>
        <taxon>Actinomycetes</taxon>
        <taxon>Micrococcales</taxon>
        <taxon>Microbacteriaceae</taxon>
        <taxon>Microbacterium</taxon>
    </lineage>
</organism>
<gene>
    <name evidence="1" type="ORF">RN50_00683</name>
</gene>
<dbReference type="EMBL" id="JYIU01000031">
    <property type="protein sequence ID" value="KJL24571.1"/>
    <property type="molecule type" value="Genomic_DNA"/>
</dbReference>
<sequence length="38" mass="3782">MTGAEHVPPVPLGDADVGVSGSFAAKRISVNSAVCRSV</sequence>
<evidence type="ECO:0000313" key="1">
    <source>
        <dbReference type="EMBL" id="KJL24571.1"/>
    </source>
</evidence>
<comment type="caution">
    <text evidence="1">The sequence shown here is derived from an EMBL/GenBank/DDBJ whole genome shotgun (WGS) entry which is preliminary data.</text>
</comment>
<proteinExistence type="predicted"/>
<protein>
    <submittedName>
        <fullName evidence="1">Uncharacterized protein</fullName>
    </submittedName>
</protein>
<accession>A0A0F0KZ42</accession>
<name>A0A0F0KZ42_9MICO</name>
<dbReference type="AlphaFoldDB" id="A0A0F0KZ42"/>
<dbReference type="Proteomes" id="UP000033572">
    <property type="component" value="Unassembled WGS sequence"/>
</dbReference>
<reference evidence="1 2" key="1">
    <citation type="submission" date="2015-02" db="EMBL/GenBank/DDBJ databases">
        <title>Draft genome sequences of ten Microbacterium spp. with emphasis on heavy metal contaminated environments.</title>
        <authorList>
            <person name="Corretto E."/>
        </authorList>
    </citation>
    <scope>NUCLEOTIDE SEQUENCE [LARGE SCALE GENOMIC DNA]</scope>
    <source>
        <strain evidence="1 2">DSM 12966</strain>
    </source>
</reference>
<keyword evidence="2" id="KW-1185">Reference proteome</keyword>